<evidence type="ECO:0008006" key="3">
    <source>
        <dbReference type="Google" id="ProtNLM"/>
    </source>
</evidence>
<evidence type="ECO:0000313" key="1">
    <source>
        <dbReference type="EMBL" id="PTE17684.1"/>
    </source>
</evidence>
<dbReference type="Proteomes" id="UP000241899">
    <property type="component" value="Unassembled WGS sequence"/>
</dbReference>
<protein>
    <recommendedName>
        <fullName evidence="3">Peptidase inhibitor I78</fullName>
    </recommendedName>
</protein>
<sequence>MTRHAIWAAVIVLAACQQPIPDQTAPIVDPLPPVPVEGALEERQPDLCHAADYKGYLGQPGTVIPTLGITRAFRVVEWRGIEPQEYNAQRVVFRLDQMGNIFNVDCG</sequence>
<dbReference type="OrthoDB" id="7859990at2"/>
<accession>A0A2T4JIF5</accession>
<dbReference type="RefSeq" id="WP_107324919.1">
    <property type="nucleotide sequence ID" value="NZ_NHSP01000077.1"/>
</dbReference>
<comment type="caution">
    <text evidence="1">The sequence shown here is derived from an EMBL/GenBank/DDBJ whole genome shotgun (WGS) entry which is preliminary data.</text>
</comment>
<evidence type="ECO:0000313" key="2">
    <source>
        <dbReference type="Proteomes" id="UP000241899"/>
    </source>
</evidence>
<name>A0A2T4JIF5_9RHOB</name>
<gene>
    <name evidence="1" type="ORF">C5F46_08185</name>
</gene>
<organism evidence="1 2">
    <name type="scientific">Phaeovulum veldkampii DSM 11550</name>
    <dbReference type="NCBI Taxonomy" id="1185920"/>
    <lineage>
        <taxon>Bacteria</taxon>
        <taxon>Pseudomonadati</taxon>
        <taxon>Pseudomonadota</taxon>
        <taxon>Alphaproteobacteria</taxon>
        <taxon>Rhodobacterales</taxon>
        <taxon>Paracoccaceae</taxon>
        <taxon>Phaeovulum</taxon>
    </lineage>
</organism>
<keyword evidence="2" id="KW-1185">Reference proteome</keyword>
<proteinExistence type="predicted"/>
<dbReference type="EMBL" id="PZKF01000015">
    <property type="protein sequence ID" value="PTE17684.1"/>
    <property type="molecule type" value="Genomic_DNA"/>
</dbReference>
<reference evidence="1 2" key="1">
    <citation type="submission" date="2018-03" db="EMBL/GenBank/DDBJ databases">
        <title>Rhodobacter veldkampii.</title>
        <authorList>
            <person name="Meyer T.E."/>
            <person name="Miller S."/>
            <person name="Lodha T."/>
            <person name="Gandham S."/>
            <person name="Chintalapati S."/>
            <person name="Chintalapati V.R."/>
        </authorList>
    </citation>
    <scope>NUCLEOTIDE SEQUENCE [LARGE SCALE GENOMIC DNA]</scope>
    <source>
        <strain evidence="1 2">DSM 11550</strain>
    </source>
</reference>
<dbReference type="PROSITE" id="PS51257">
    <property type="entry name" value="PROKAR_LIPOPROTEIN"/>
    <property type="match status" value="1"/>
</dbReference>
<dbReference type="AlphaFoldDB" id="A0A2T4JIF5"/>